<feature type="region of interest" description="Disordered" evidence="1">
    <location>
        <begin position="173"/>
        <end position="226"/>
    </location>
</feature>
<evidence type="ECO:0000313" key="7">
    <source>
        <dbReference type="Proteomes" id="UP001159659"/>
    </source>
</evidence>
<feature type="compositionally biased region" description="Low complexity" evidence="1">
    <location>
        <begin position="197"/>
        <end position="226"/>
    </location>
</feature>
<dbReference type="Gene3D" id="3.40.33.10">
    <property type="entry name" value="CAP"/>
    <property type="match status" value="1"/>
</dbReference>
<gene>
    <name evidence="4" type="ORF">PFR001_LOCUS8710</name>
    <name evidence="5" type="ORF">PFR002_LOCUS2394</name>
</gene>
<sequence length="252" mass="27090">MILIIRSSVLLLAVSAVSLDIATASRNLHTTQRKLQTYKQYSDYSQEMLDAVNTERANSGLSALCLNSKLAAAAKRHSDDMATKGYMDHDGSDGSTLSTRVTDAGYNWEALAENIAAGQTDVASVVKGWMESEGHRTNIMNADYTMLGAAYAYSAETTYTHYWTQTFGASATDTCDSGSSNSSQPAYETQQQDVVGKASTSQETTHTTTAKSSAVKPPAVESPVVESPVVESLVFEPLAIESTETPRCKVKM</sequence>
<dbReference type="Pfam" id="PF00188">
    <property type="entry name" value="CAP"/>
    <property type="match status" value="1"/>
</dbReference>
<feature type="chain" id="PRO_5043325893" description="SCP domain-containing protein" evidence="2">
    <location>
        <begin position="25"/>
        <end position="252"/>
    </location>
</feature>
<protein>
    <recommendedName>
        <fullName evidence="3">SCP domain-containing protein</fullName>
    </recommendedName>
</protein>
<name>A0AAV0T1V7_9STRA</name>
<dbReference type="EMBL" id="CAKLBC010001797">
    <property type="protein sequence ID" value="CAH0493585.1"/>
    <property type="molecule type" value="Genomic_DNA"/>
</dbReference>
<feature type="compositionally biased region" description="Polar residues" evidence="1">
    <location>
        <begin position="173"/>
        <end position="193"/>
    </location>
</feature>
<feature type="signal peptide" evidence="2">
    <location>
        <begin position="1"/>
        <end position="24"/>
    </location>
</feature>
<evidence type="ECO:0000313" key="6">
    <source>
        <dbReference type="Proteomes" id="UP001157938"/>
    </source>
</evidence>
<dbReference type="InterPro" id="IPR014044">
    <property type="entry name" value="CAP_dom"/>
</dbReference>
<dbReference type="CDD" id="cd05379">
    <property type="entry name" value="CAP_bacterial"/>
    <property type="match status" value="1"/>
</dbReference>
<comment type="caution">
    <text evidence="5">The sequence shown here is derived from an EMBL/GenBank/DDBJ whole genome shotgun (WGS) entry which is preliminary data.</text>
</comment>
<dbReference type="PANTHER" id="PTHR31157:SF1">
    <property type="entry name" value="SCP DOMAIN-CONTAINING PROTEIN"/>
    <property type="match status" value="1"/>
</dbReference>
<evidence type="ECO:0000313" key="4">
    <source>
        <dbReference type="EMBL" id="CAH0493585.1"/>
    </source>
</evidence>
<accession>A0AAV0T1V7</accession>
<reference evidence="5" key="2">
    <citation type="submission" date="2022-12" db="EMBL/GenBank/DDBJ databases">
        <authorList>
            <person name="Webb A."/>
        </authorList>
    </citation>
    <scope>NUCLEOTIDE SEQUENCE</scope>
    <source>
        <strain evidence="5">Pf2</strain>
    </source>
</reference>
<feature type="domain" description="SCP" evidence="3">
    <location>
        <begin position="49"/>
        <end position="167"/>
    </location>
</feature>
<dbReference type="PANTHER" id="PTHR31157">
    <property type="entry name" value="SCP DOMAIN-CONTAINING PROTEIN"/>
    <property type="match status" value="1"/>
</dbReference>
<evidence type="ECO:0000259" key="3">
    <source>
        <dbReference type="Pfam" id="PF00188"/>
    </source>
</evidence>
<keyword evidence="6" id="KW-1185">Reference proteome</keyword>
<evidence type="ECO:0000256" key="1">
    <source>
        <dbReference type="SAM" id="MobiDB-lite"/>
    </source>
</evidence>
<keyword evidence="2" id="KW-0732">Signal</keyword>
<proteinExistence type="predicted"/>
<dbReference type="InterPro" id="IPR035940">
    <property type="entry name" value="CAP_sf"/>
</dbReference>
<dbReference type="Proteomes" id="UP001159659">
    <property type="component" value="Unassembled WGS sequence"/>
</dbReference>
<dbReference type="EMBL" id="CANTFK010000270">
    <property type="protein sequence ID" value="CAI5711500.1"/>
    <property type="molecule type" value="Genomic_DNA"/>
</dbReference>
<dbReference type="Proteomes" id="UP001157938">
    <property type="component" value="Unassembled WGS sequence"/>
</dbReference>
<dbReference type="AlphaFoldDB" id="A0AAV0T1V7"/>
<dbReference type="SUPFAM" id="SSF55797">
    <property type="entry name" value="PR-1-like"/>
    <property type="match status" value="1"/>
</dbReference>
<organism evidence="5 7">
    <name type="scientific">Peronospora farinosa</name>
    <dbReference type="NCBI Taxonomy" id="134698"/>
    <lineage>
        <taxon>Eukaryota</taxon>
        <taxon>Sar</taxon>
        <taxon>Stramenopiles</taxon>
        <taxon>Oomycota</taxon>
        <taxon>Peronosporomycetes</taxon>
        <taxon>Peronosporales</taxon>
        <taxon>Peronosporaceae</taxon>
        <taxon>Peronospora</taxon>
    </lineage>
</organism>
<evidence type="ECO:0000313" key="5">
    <source>
        <dbReference type="EMBL" id="CAI5711500.1"/>
    </source>
</evidence>
<reference evidence="4 6" key="1">
    <citation type="submission" date="2021-11" db="EMBL/GenBank/DDBJ databases">
        <authorList>
            <person name="Islam A."/>
            <person name="Islam S."/>
            <person name="Flora M.S."/>
            <person name="Rahman M."/>
            <person name="Ziaur R.M."/>
            <person name="Epstein J.H."/>
            <person name="Hassan M."/>
            <person name="Klassen M."/>
            <person name="Woodard K."/>
            <person name="Webb A."/>
            <person name="Webby R.J."/>
            <person name="El Zowalaty M.E."/>
        </authorList>
    </citation>
    <scope>NUCLEOTIDE SEQUENCE [LARGE SCALE GENOMIC DNA]</scope>
    <source>
        <strain evidence="4">Pf1</strain>
    </source>
</reference>
<evidence type="ECO:0000256" key="2">
    <source>
        <dbReference type="SAM" id="SignalP"/>
    </source>
</evidence>